<dbReference type="PANTHER" id="PTHR40630:SF1">
    <property type="entry name" value="DNA-BINDING PROTEIN"/>
    <property type="match status" value="1"/>
</dbReference>
<comment type="caution">
    <text evidence="2">The sequence shown here is derived from an EMBL/GenBank/DDBJ whole genome shotgun (WGS) entry which is preliminary data.</text>
</comment>
<dbReference type="OrthoDB" id="513524at2"/>
<proteinExistence type="predicted"/>
<accession>A0A2P8EC90</accession>
<evidence type="ECO:0000256" key="1">
    <source>
        <dbReference type="SAM" id="MobiDB-lite"/>
    </source>
</evidence>
<feature type="region of interest" description="Disordered" evidence="1">
    <location>
        <begin position="80"/>
        <end position="120"/>
    </location>
</feature>
<dbReference type="InterPro" id="IPR021487">
    <property type="entry name" value="DUF3140"/>
</dbReference>
<protein>
    <submittedName>
        <fullName evidence="2">Uncharacterized protein DUF3140</fullName>
    </submittedName>
</protein>
<reference evidence="2 3" key="1">
    <citation type="submission" date="2018-03" db="EMBL/GenBank/DDBJ databases">
        <title>Genomic Encyclopedia of Archaeal and Bacterial Type Strains, Phase II (KMG-II): from individual species to whole genera.</title>
        <authorList>
            <person name="Goeker M."/>
        </authorList>
    </citation>
    <scope>NUCLEOTIDE SEQUENCE [LARGE SCALE GENOMIC DNA]</scope>
    <source>
        <strain evidence="2 3">DSM 45211</strain>
    </source>
</reference>
<dbReference type="Pfam" id="PF11338">
    <property type="entry name" value="DUF3140"/>
    <property type="match status" value="1"/>
</dbReference>
<name>A0A2P8EC90_9ACTN</name>
<dbReference type="PANTHER" id="PTHR40630">
    <property type="entry name" value="POSSIBLE DNA-BINDING PROTEIN"/>
    <property type="match status" value="1"/>
</dbReference>
<dbReference type="Proteomes" id="UP000243528">
    <property type="component" value="Unassembled WGS sequence"/>
</dbReference>
<dbReference type="EMBL" id="PYGE01000002">
    <property type="protein sequence ID" value="PSL07047.1"/>
    <property type="molecule type" value="Genomic_DNA"/>
</dbReference>
<evidence type="ECO:0000313" key="2">
    <source>
        <dbReference type="EMBL" id="PSL07047.1"/>
    </source>
</evidence>
<evidence type="ECO:0000313" key="3">
    <source>
        <dbReference type="Proteomes" id="UP000243528"/>
    </source>
</evidence>
<keyword evidence="3" id="KW-1185">Reference proteome</keyword>
<dbReference type="RefSeq" id="WP_106536011.1">
    <property type="nucleotide sequence ID" value="NZ_ML142898.1"/>
</dbReference>
<dbReference type="AlphaFoldDB" id="A0A2P8EC90"/>
<sequence>MARTSLEVEELWERFHQVVNMTSEELTTWLGTEPDLDRPLPGEPAPPPLGKAVLGILGKRRADVTNDDLATMEQVVEIVESETGEPTEPDEPPEAAEEEAAQSERRRHRLMNVGHDPLRS</sequence>
<organism evidence="2 3">
    <name type="scientific">Haloactinopolyspora alba</name>
    <dbReference type="NCBI Taxonomy" id="648780"/>
    <lineage>
        <taxon>Bacteria</taxon>
        <taxon>Bacillati</taxon>
        <taxon>Actinomycetota</taxon>
        <taxon>Actinomycetes</taxon>
        <taxon>Jiangellales</taxon>
        <taxon>Jiangellaceae</taxon>
        <taxon>Haloactinopolyspora</taxon>
    </lineage>
</organism>
<feature type="compositionally biased region" description="Acidic residues" evidence="1">
    <location>
        <begin position="80"/>
        <end position="101"/>
    </location>
</feature>
<gene>
    <name evidence="2" type="ORF">CLV30_102436</name>
</gene>